<dbReference type="InterPro" id="IPR006671">
    <property type="entry name" value="Cyclin_N"/>
</dbReference>
<dbReference type="InterPro" id="IPR036915">
    <property type="entry name" value="Cyclin-like_sf"/>
</dbReference>
<dbReference type="InParanoid" id="A0A0C2ZBT5"/>
<dbReference type="PANTHER" id="PTHR10026">
    <property type="entry name" value="CYCLIN"/>
    <property type="match status" value="1"/>
</dbReference>
<evidence type="ECO:0000256" key="8">
    <source>
        <dbReference type="ARBA" id="ARBA00023242"/>
    </source>
</evidence>
<proteinExistence type="inferred from homology"/>
<keyword evidence="4" id="KW-0805">Transcription regulation</keyword>
<comment type="similarity">
    <text evidence="2">Belongs to the cyclin family. Cyclin C subfamily.</text>
</comment>
<feature type="compositionally biased region" description="Polar residues" evidence="10">
    <location>
        <begin position="329"/>
        <end position="349"/>
    </location>
</feature>
<evidence type="ECO:0000313" key="12">
    <source>
        <dbReference type="EMBL" id="KIM59293.1"/>
    </source>
</evidence>
<dbReference type="STRING" id="1036808.A0A0C2ZBT5"/>
<reference evidence="12 13" key="1">
    <citation type="submission" date="2014-04" db="EMBL/GenBank/DDBJ databases">
        <authorList>
            <consortium name="DOE Joint Genome Institute"/>
            <person name="Kuo A."/>
            <person name="Kohler A."/>
            <person name="Nagy L.G."/>
            <person name="Floudas D."/>
            <person name="Copeland A."/>
            <person name="Barry K.W."/>
            <person name="Cichocki N."/>
            <person name="Veneault-Fourrey C."/>
            <person name="LaButti K."/>
            <person name="Lindquist E.A."/>
            <person name="Lipzen A."/>
            <person name="Lundell T."/>
            <person name="Morin E."/>
            <person name="Murat C."/>
            <person name="Sun H."/>
            <person name="Tunlid A."/>
            <person name="Henrissat B."/>
            <person name="Grigoriev I.V."/>
            <person name="Hibbett D.S."/>
            <person name="Martin F."/>
            <person name="Nordberg H.P."/>
            <person name="Cantor M.N."/>
            <person name="Hua S.X."/>
        </authorList>
    </citation>
    <scope>NUCLEOTIDE SEQUENCE [LARGE SCALE GENOMIC DNA]</scope>
    <source>
        <strain evidence="12 13">Foug A</strain>
    </source>
</reference>
<dbReference type="GO" id="GO:0005634">
    <property type="term" value="C:nucleus"/>
    <property type="evidence" value="ECO:0007669"/>
    <property type="project" value="UniProtKB-SubCell"/>
</dbReference>
<gene>
    <name evidence="12" type="ORF">SCLCIDRAFT_126430</name>
</gene>
<keyword evidence="5 9" id="KW-0195">Cyclin</keyword>
<dbReference type="InterPro" id="IPR043198">
    <property type="entry name" value="Cyclin/Ssn8"/>
</dbReference>
<name>A0A0C2ZBT5_9AGAM</name>
<reference evidence="13" key="2">
    <citation type="submission" date="2015-01" db="EMBL/GenBank/DDBJ databases">
        <title>Evolutionary Origins and Diversification of the Mycorrhizal Mutualists.</title>
        <authorList>
            <consortium name="DOE Joint Genome Institute"/>
            <consortium name="Mycorrhizal Genomics Consortium"/>
            <person name="Kohler A."/>
            <person name="Kuo A."/>
            <person name="Nagy L.G."/>
            <person name="Floudas D."/>
            <person name="Copeland A."/>
            <person name="Barry K.W."/>
            <person name="Cichocki N."/>
            <person name="Veneault-Fourrey C."/>
            <person name="LaButti K."/>
            <person name="Lindquist E.A."/>
            <person name="Lipzen A."/>
            <person name="Lundell T."/>
            <person name="Morin E."/>
            <person name="Murat C."/>
            <person name="Riley R."/>
            <person name="Ohm R."/>
            <person name="Sun H."/>
            <person name="Tunlid A."/>
            <person name="Henrissat B."/>
            <person name="Grigoriev I.V."/>
            <person name="Hibbett D.S."/>
            <person name="Martin F."/>
        </authorList>
    </citation>
    <scope>NUCLEOTIDE SEQUENCE [LARGE SCALE GENOMIC DNA]</scope>
    <source>
        <strain evidence="13">Foug A</strain>
    </source>
</reference>
<feature type="region of interest" description="Disordered" evidence="10">
    <location>
        <begin position="320"/>
        <end position="377"/>
    </location>
</feature>
<dbReference type="OrthoDB" id="10266018at2759"/>
<evidence type="ECO:0000256" key="7">
    <source>
        <dbReference type="ARBA" id="ARBA00023163"/>
    </source>
</evidence>
<keyword evidence="3" id="KW-0678">Repressor</keyword>
<keyword evidence="8" id="KW-0539">Nucleus</keyword>
<organism evidence="12 13">
    <name type="scientific">Scleroderma citrinum Foug A</name>
    <dbReference type="NCBI Taxonomy" id="1036808"/>
    <lineage>
        <taxon>Eukaryota</taxon>
        <taxon>Fungi</taxon>
        <taxon>Dikarya</taxon>
        <taxon>Basidiomycota</taxon>
        <taxon>Agaricomycotina</taxon>
        <taxon>Agaricomycetes</taxon>
        <taxon>Agaricomycetidae</taxon>
        <taxon>Boletales</taxon>
        <taxon>Sclerodermatineae</taxon>
        <taxon>Sclerodermataceae</taxon>
        <taxon>Scleroderma</taxon>
    </lineage>
</organism>
<feature type="region of interest" description="Disordered" evidence="10">
    <location>
        <begin position="249"/>
        <end position="276"/>
    </location>
</feature>
<dbReference type="AlphaFoldDB" id="A0A0C2ZBT5"/>
<dbReference type="EMBL" id="KN822075">
    <property type="protein sequence ID" value="KIM59293.1"/>
    <property type="molecule type" value="Genomic_DNA"/>
</dbReference>
<accession>A0A0C2ZBT5</accession>
<evidence type="ECO:0000256" key="10">
    <source>
        <dbReference type="SAM" id="MobiDB-lite"/>
    </source>
</evidence>
<dbReference type="FunFam" id="1.10.472.10:FF:000076">
    <property type="entry name" value="RNA polymerase II holoenzyme cyclin-like subunit"/>
    <property type="match status" value="1"/>
</dbReference>
<evidence type="ECO:0000256" key="3">
    <source>
        <dbReference type="ARBA" id="ARBA00022491"/>
    </source>
</evidence>
<evidence type="ECO:0000256" key="2">
    <source>
        <dbReference type="ARBA" id="ARBA00008638"/>
    </source>
</evidence>
<keyword evidence="13" id="KW-1185">Reference proteome</keyword>
<dbReference type="SMART" id="SM00385">
    <property type="entry name" value="CYCLIN"/>
    <property type="match status" value="1"/>
</dbReference>
<dbReference type="CDD" id="cd20513">
    <property type="entry name" value="CYCLIN_CCNC_rpt1"/>
    <property type="match status" value="1"/>
</dbReference>
<evidence type="ECO:0000256" key="5">
    <source>
        <dbReference type="ARBA" id="ARBA00023127"/>
    </source>
</evidence>
<dbReference type="HOGENOM" id="CLU_034754_5_0_1"/>
<dbReference type="Pfam" id="PF00134">
    <property type="entry name" value="Cyclin_N"/>
    <property type="match status" value="1"/>
</dbReference>
<dbReference type="GO" id="GO:0006357">
    <property type="term" value="P:regulation of transcription by RNA polymerase II"/>
    <property type="evidence" value="ECO:0007669"/>
    <property type="project" value="InterPro"/>
</dbReference>
<evidence type="ECO:0000256" key="6">
    <source>
        <dbReference type="ARBA" id="ARBA00023159"/>
    </source>
</evidence>
<dbReference type="Gene3D" id="1.10.472.10">
    <property type="entry name" value="Cyclin-like"/>
    <property type="match status" value="2"/>
</dbReference>
<evidence type="ECO:0000259" key="11">
    <source>
        <dbReference type="SMART" id="SM00385"/>
    </source>
</evidence>
<dbReference type="Proteomes" id="UP000053989">
    <property type="component" value="Unassembled WGS sequence"/>
</dbReference>
<dbReference type="SUPFAM" id="SSF47954">
    <property type="entry name" value="Cyclin-like"/>
    <property type="match status" value="2"/>
</dbReference>
<feature type="domain" description="Cyclin-like" evidence="11">
    <location>
        <begin position="47"/>
        <end position="142"/>
    </location>
</feature>
<sequence>MATDFWSSTHYKRWIVDRATLRQARADDHPYVDDPEYLTYFSLFFANVITKLGKKLYFKQRVIATAIIFFRRFYLKNSYCETDPFIVIAACCYVAGKAEESPNPIKNVAAEARLLFSQHPYGIKSFPSDNSKLAEMEFYLVADLECDLTVFHPYRTLMALCRKEGSSSSQTEAGEVGVGIDNGPRYWGTGEGQLELPDDAIQLAWSVSIINDTYRSDLCLLYPPHLLAITALYVTLILHAPTREQIKQKTHLAVSDENHPSPRRSSRQASASSLGSKKPQDFIGFFVGLNVSMPLIATIAQEMISLYSMWEQYREDTDASDTARPAFYRQTSAQTTRTGSPYSATTQGTGRAFPDSRSGSHSRVSTPVEGPEDTRKADGANIVFTPVLLMQVLTRARESRFADLAHSASGRPVAVNKMLERAQAAG</sequence>
<dbReference type="InterPro" id="IPR013763">
    <property type="entry name" value="Cyclin-like_dom"/>
</dbReference>
<keyword evidence="6" id="KW-0010">Activator</keyword>
<evidence type="ECO:0000313" key="13">
    <source>
        <dbReference type="Proteomes" id="UP000053989"/>
    </source>
</evidence>
<dbReference type="GO" id="GO:0016538">
    <property type="term" value="F:cyclin-dependent protein serine/threonine kinase regulator activity"/>
    <property type="evidence" value="ECO:0007669"/>
    <property type="project" value="InterPro"/>
</dbReference>
<keyword evidence="7" id="KW-0804">Transcription</keyword>
<comment type="subcellular location">
    <subcellularLocation>
        <location evidence="1">Nucleus</location>
    </subcellularLocation>
</comment>
<evidence type="ECO:0000256" key="1">
    <source>
        <dbReference type="ARBA" id="ARBA00004123"/>
    </source>
</evidence>
<evidence type="ECO:0000256" key="9">
    <source>
        <dbReference type="RuleBase" id="RU000383"/>
    </source>
</evidence>
<protein>
    <recommendedName>
        <fullName evidence="11">Cyclin-like domain-containing protein</fullName>
    </recommendedName>
</protein>
<evidence type="ECO:0000256" key="4">
    <source>
        <dbReference type="ARBA" id="ARBA00023015"/>
    </source>
</evidence>